<keyword evidence="1" id="KW-0472">Membrane</keyword>
<comment type="caution">
    <text evidence="2">The sequence shown here is derived from an EMBL/GenBank/DDBJ whole genome shotgun (WGS) entry which is preliminary data.</text>
</comment>
<dbReference type="OrthoDB" id="9849806at2"/>
<feature type="transmembrane region" description="Helical" evidence="1">
    <location>
        <begin position="78"/>
        <end position="106"/>
    </location>
</feature>
<feature type="transmembrane region" description="Helical" evidence="1">
    <location>
        <begin position="12"/>
        <end position="38"/>
    </location>
</feature>
<accession>A0A4Y8PBX0</accession>
<name>A0A4Y8PBX0_9BACT</name>
<dbReference type="EMBL" id="LXQC01000139">
    <property type="protein sequence ID" value="TFE68636.1"/>
    <property type="molecule type" value="Genomic_DNA"/>
</dbReference>
<sequence length="141" mass="16217">MDNNLRLILQSGFSLLFGFILFLKPHLLYFLIAAYLLLFSILGFFFHLHFIFCLVTAISGILILLFPNLIPYLVAFHFIFFAILSFMAFGPSFFSIFPIIIAILLFIFPNSIAYLIASYLVISSIGNLLNLFFHQKGRFMI</sequence>
<organism evidence="2 3">
    <name type="scientific">Methylacidiphilum caldifontis</name>
    <dbReference type="NCBI Taxonomy" id="2795386"/>
    <lineage>
        <taxon>Bacteria</taxon>
        <taxon>Pseudomonadati</taxon>
        <taxon>Verrucomicrobiota</taxon>
        <taxon>Methylacidiphilae</taxon>
        <taxon>Methylacidiphilales</taxon>
        <taxon>Methylacidiphilaceae</taxon>
        <taxon>Methylacidiphilum (ex Ratnadevi et al. 2023)</taxon>
    </lineage>
</organism>
<evidence type="ECO:0000313" key="2">
    <source>
        <dbReference type="EMBL" id="TFE68636.1"/>
    </source>
</evidence>
<dbReference type="RefSeq" id="WP_134440140.1">
    <property type="nucleotide sequence ID" value="NZ_LXQC01000139.1"/>
</dbReference>
<keyword evidence="1" id="KW-1133">Transmembrane helix</keyword>
<keyword evidence="1" id="KW-0812">Transmembrane</keyword>
<dbReference type="AlphaFoldDB" id="A0A4Y8PBX0"/>
<feature type="transmembrane region" description="Helical" evidence="1">
    <location>
        <begin position="112"/>
        <end position="133"/>
    </location>
</feature>
<protein>
    <submittedName>
        <fullName evidence="2">Uncharacterized protein</fullName>
    </submittedName>
</protein>
<gene>
    <name evidence="2" type="ORF">A7Q10_08330</name>
</gene>
<evidence type="ECO:0000256" key="1">
    <source>
        <dbReference type="SAM" id="Phobius"/>
    </source>
</evidence>
<feature type="transmembrane region" description="Helical" evidence="1">
    <location>
        <begin position="44"/>
        <end position="66"/>
    </location>
</feature>
<evidence type="ECO:0000313" key="3">
    <source>
        <dbReference type="Proteomes" id="UP000297713"/>
    </source>
</evidence>
<proteinExistence type="predicted"/>
<keyword evidence="3" id="KW-1185">Reference proteome</keyword>
<reference evidence="2 3" key="1">
    <citation type="submission" date="2016-05" db="EMBL/GenBank/DDBJ databases">
        <title>Diversity and Homogeneity among Thermoacidophilic Verrucomicrobia Methanotrophs Linked with Geographical Origin.</title>
        <authorList>
            <person name="Erikstad H.-A."/>
            <person name="Smestad N.B."/>
            <person name="Ceballos R.M."/>
            <person name="Birkeland N.-K."/>
        </authorList>
    </citation>
    <scope>NUCLEOTIDE SEQUENCE [LARGE SCALE GENOMIC DNA]</scope>
    <source>
        <strain evidence="2 3">Phi</strain>
    </source>
</reference>
<dbReference type="Proteomes" id="UP000297713">
    <property type="component" value="Unassembled WGS sequence"/>
</dbReference>